<evidence type="ECO:0000313" key="2">
    <source>
        <dbReference type="EMBL" id="GBN24078.1"/>
    </source>
</evidence>
<organism evidence="2 3">
    <name type="scientific">Araneus ventricosus</name>
    <name type="common">Orbweaver spider</name>
    <name type="synonym">Epeira ventricosa</name>
    <dbReference type="NCBI Taxonomy" id="182803"/>
    <lineage>
        <taxon>Eukaryota</taxon>
        <taxon>Metazoa</taxon>
        <taxon>Ecdysozoa</taxon>
        <taxon>Arthropoda</taxon>
        <taxon>Chelicerata</taxon>
        <taxon>Arachnida</taxon>
        <taxon>Araneae</taxon>
        <taxon>Araneomorphae</taxon>
        <taxon>Entelegynae</taxon>
        <taxon>Araneoidea</taxon>
        <taxon>Araneidae</taxon>
        <taxon>Araneus</taxon>
    </lineage>
</organism>
<accession>A0A4Y2MAD7</accession>
<reference evidence="2 3" key="1">
    <citation type="journal article" date="2019" name="Sci. Rep.">
        <title>Orb-weaving spider Araneus ventricosus genome elucidates the spidroin gene catalogue.</title>
        <authorList>
            <person name="Kono N."/>
            <person name="Nakamura H."/>
            <person name="Ohtoshi R."/>
            <person name="Moran D.A.P."/>
            <person name="Shinohara A."/>
            <person name="Yoshida Y."/>
            <person name="Fujiwara M."/>
            <person name="Mori M."/>
            <person name="Tomita M."/>
            <person name="Arakawa K."/>
        </authorList>
    </citation>
    <scope>NUCLEOTIDE SEQUENCE [LARGE SCALE GENOMIC DNA]</scope>
</reference>
<protein>
    <submittedName>
        <fullName evidence="2">Uncharacterized protein</fullName>
    </submittedName>
</protein>
<dbReference type="Proteomes" id="UP000499080">
    <property type="component" value="Unassembled WGS sequence"/>
</dbReference>
<dbReference type="EMBL" id="BGPR01007076">
    <property type="protein sequence ID" value="GBN24078.1"/>
    <property type="molecule type" value="Genomic_DNA"/>
</dbReference>
<feature type="region of interest" description="Disordered" evidence="1">
    <location>
        <begin position="148"/>
        <end position="169"/>
    </location>
</feature>
<keyword evidence="3" id="KW-1185">Reference proteome</keyword>
<gene>
    <name evidence="2" type="ORF">AVEN_15281_2</name>
</gene>
<feature type="compositionally biased region" description="Basic and acidic residues" evidence="1">
    <location>
        <begin position="62"/>
        <end position="72"/>
    </location>
</feature>
<comment type="caution">
    <text evidence="2">The sequence shown here is derived from an EMBL/GenBank/DDBJ whole genome shotgun (WGS) entry which is preliminary data.</text>
</comment>
<evidence type="ECO:0000313" key="3">
    <source>
        <dbReference type="Proteomes" id="UP000499080"/>
    </source>
</evidence>
<feature type="region of interest" description="Disordered" evidence="1">
    <location>
        <begin position="49"/>
        <end position="75"/>
    </location>
</feature>
<proteinExistence type="predicted"/>
<evidence type="ECO:0000256" key="1">
    <source>
        <dbReference type="SAM" id="MobiDB-lite"/>
    </source>
</evidence>
<dbReference type="AlphaFoldDB" id="A0A4Y2MAD7"/>
<sequence length="169" mass="19668">MLGHIPPSTYRLAHFYHSLSIKTNAIIRLPPNQFPQSFLPTTYEHVKRRLPGDRNFPFRPPDPTRPKSESEQNNKPFLYAERKIEDMSNCMQMVEIQSDDCRSVLSYTYVSMLKNQYITPRQSKKRDPRGTFYSVNQQVGLNAIVQSRQHTQESPSSLQHCSEQRPITA</sequence>
<name>A0A4Y2MAD7_ARAVE</name>